<dbReference type="EMBL" id="CP002347">
    <property type="protein sequence ID" value="ADR19046.1"/>
    <property type="molecule type" value="Genomic_DNA"/>
</dbReference>
<feature type="domain" description="HTH merR-type" evidence="2">
    <location>
        <begin position="6"/>
        <end position="75"/>
    </location>
</feature>
<dbReference type="RefSeq" id="WP_013451258.1">
    <property type="nucleotide sequence ID" value="NC_014758.1"/>
</dbReference>
<keyword evidence="4" id="KW-1185">Reference proteome</keyword>
<dbReference type="NCBIfam" id="NF047375">
    <property type="entry name" value="HeatShock_HspR"/>
    <property type="match status" value="1"/>
</dbReference>
<dbReference type="CDD" id="cd04766">
    <property type="entry name" value="HTH_HspR"/>
    <property type="match status" value="1"/>
</dbReference>
<name>E4TIJ8_CALNY</name>
<dbReference type="InterPro" id="IPR009061">
    <property type="entry name" value="DNA-bd_dom_put_sf"/>
</dbReference>
<gene>
    <name evidence="3" type="ordered locus">Calni_1135</name>
</gene>
<dbReference type="SUPFAM" id="SSF46955">
    <property type="entry name" value="Putative DNA-binding domain"/>
    <property type="match status" value="1"/>
</dbReference>
<keyword evidence="1" id="KW-0238">DNA-binding</keyword>
<dbReference type="InterPro" id="IPR000551">
    <property type="entry name" value="MerR-type_HTH_dom"/>
</dbReference>
<evidence type="ECO:0000256" key="1">
    <source>
        <dbReference type="ARBA" id="ARBA00023125"/>
    </source>
</evidence>
<dbReference type="InterPro" id="IPR047057">
    <property type="entry name" value="MerR_fam"/>
</dbReference>
<accession>E4TIJ8</accession>
<reference evidence="3 4" key="2">
    <citation type="journal article" date="2011" name="Stand. Genomic Sci.">
        <title>Complete genome sequence of Calditerrivibrio nitroreducens type strain (Yu37-1).</title>
        <authorList>
            <person name="Pitluck S."/>
            <person name="Sikorski J."/>
            <person name="Zeytun A."/>
            <person name="Lapidus A."/>
            <person name="Nolan M."/>
            <person name="Lucas S."/>
            <person name="Hammon N."/>
            <person name="Deshpande S."/>
            <person name="Cheng J.F."/>
            <person name="Tapia R."/>
            <person name="Han C."/>
            <person name="Goodwin L."/>
            <person name="Liolios K."/>
            <person name="Pagani I."/>
            <person name="Ivanova N."/>
            <person name="Mavromatis K."/>
            <person name="Pati A."/>
            <person name="Chen A."/>
            <person name="Palaniappan K."/>
            <person name="Hauser L."/>
            <person name="Chang Y.J."/>
            <person name="Jeffries C.D."/>
            <person name="Detter J.C."/>
            <person name="Brambilla E."/>
            <person name="Djao O.D."/>
            <person name="Rohde M."/>
            <person name="Spring S."/>
            <person name="Goker M."/>
            <person name="Woyke T."/>
            <person name="Bristow J."/>
            <person name="Eisen J.A."/>
            <person name="Markowitz V."/>
            <person name="Hugenholtz P."/>
            <person name="Kyrpides N.C."/>
            <person name="Klenk H.P."/>
            <person name="Land M."/>
        </authorList>
    </citation>
    <scope>NUCLEOTIDE SEQUENCE [LARGE SCALE GENOMIC DNA]</scope>
    <source>
        <strain evidence="4">DSM 19672 / NBRC 101217 / Yu37-1</strain>
    </source>
</reference>
<dbReference type="SMART" id="SM00422">
    <property type="entry name" value="HTH_MERR"/>
    <property type="match status" value="1"/>
</dbReference>
<dbReference type="PANTHER" id="PTHR30204:SF58">
    <property type="entry name" value="HTH-TYPE TRANSCRIPTIONAL REGULATOR YFMP"/>
    <property type="match status" value="1"/>
</dbReference>
<dbReference type="PROSITE" id="PS50937">
    <property type="entry name" value="HTH_MERR_2"/>
    <property type="match status" value="1"/>
</dbReference>
<dbReference type="GO" id="GO:0003677">
    <property type="term" value="F:DNA binding"/>
    <property type="evidence" value="ECO:0007669"/>
    <property type="project" value="UniProtKB-KW"/>
</dbReference>
<dbReference type="Pfam" id="PF13411">
    <property type="entry name" value="MerR_1"/>
    <property type="match status" value="1"/>
</dbReference>
<evidence type="ECO:0000259" key="2">
    <source>
        <dbReference type="PROSITE" id="PS50937"/>
    </source>
</evidence>
<dbReference type="STRING" id="768670.Calni_1135"/>
<proteinExistence type="predicted"/>
<reference key="1">
    <citation type="submission" date="2010-11" db="EMBL/GenBank/DDBJ databases">
        <title>The complete genome of chromosome of Calditerrivibrio nitroreducens DSM 19672.</title>
        <authorList>
            <consortium name="US DOE Joint Genome Institute (JGI-PGF)"/>
            <person name="Lucas S."/>
            <person name="Copeland A."/>
            <person name="Lapidus A."/>
            <person name="Bruce D."/>
            <person name="Goodwin L."/>
            <person name="Pitluck S."/>
            <person name="Kyrpides N."/>
            <person name="Mavromatis K."/>
            <person name="Ivanova N."/>
            <person name="Mikhailova N."/>
            <person name="Zeytun A."/>
            <person name="Brettin T."/>
            <person name="Detter J.C."/>
            <person name="Tapia R."/>
            <person name="Han C."/>
            <person name="Land M."/>
            <person name="Hauser L."/>
            <person name="Markowitz V."/>
            <person name="Cheng J.-F."/>
            <person name="Hugenholtz P."/>
            <person name="Woyke T."/>
            <person name="Wu D."/>
            <person name="Spring S."/>
            <person name="Schroeder M."/>
            <person name="Brambilla E."/>
            <person name="Klenk H.-P."/>
            <person name="Eisen J.A."/>
        </authorList>
    </citation>
    <scope>NUCLEOTIDE SEQUENCE [LARGE SCALE GENOMIC DNA]</scope>
    <source>
        <strain>DSM 19672</strain>
    </source>
</reference>
<evidence type="ECO:0000313" key="4">
    <source>
        <dbReference type="Proteomes" id="UP000007039"/>
    </source>
</evidence>
<dbReference type="GO" id="GO:0003700">
    <property type="term" value="F:DNA-binding transcription factor activity"/>
    <property type="evidence" value="ECO:0007669"/>
    <property type="project" value="InterPro"/>
</dbReference>
<dbReference type="Proteomes" id="UP000007039">
    <property type="component" value="Chromosome"/>
</dbReference>
<dbReference type="AlphaFoldDB" id="E4TIJ8"/>
<organism evidence="3 4">
    <name type="scientific">Calditerrivibrio nitroreducens (strain DSM 19672 / NBRC 101217 / Yu37-1)</name>
    <dbReference type="NCBI Taxonomy" id="768670"/>
    <lineage>
        <taxon>Bacteria</taxon>
        <taxon>Pseudomonadati</taxon>
        <taxon>Deferribacterota</taxon>
        <taxon>Deferribacteres</taxon>
        <taxon>Deferribacterales</taxon>
        <taxon>Calditerrivibrionaceae</taxon>
    </lineage>
</organism>
<dbReference type="HOGENOM" id="CLU_060077_7_3_0"/>
<dbReference type="PANTHER" id="PTHR30204">
    <property type="entry name" value="REDOX-CYCLING DRUG-SENSING TRANSCRIPTIONAL ACTIVATOR SOXR"/>
    <property type="match status" value="1"/>
</dbReference>
<protein>
    <submittedName>
        <fullName evidence="3">Transcriptional regulator, MerR family</fullName>
    </submittedName>
</protein>
<dbReference type="eggNOG" id="COG0789">
    <property type="taxonomic scope" value="Bacteria"/>
</dbReference>
<dbReference type="Gene3D" id="1.10.1660.10">
    <property type="match status" value="1"/>
</dbReference>
<dbReference type="KEGG" id="cni:Calni_1135"/>
<sequence>MKDRPLYAISIVAEMLNIHPQTLRQYERCELIKPSRTIGNVRLYSEEDIEKLKFIITLTRDMGVNLAGVEIILKMRQQMEEMRQQMEQMLDFIRKNIPKKDKKDEQILEINPSNTVIKVKIERE</sequence>
<dbReference type="OrthoDB" id="9806513at2"/>
<evidence type="ECO:0000313" key="3">
    <source>
        <dbReference type="EMBL" id="ADR19046.1"/>
    </source>
</evidence>